<dbReference type="GO" id="GO:0006777">
    <property type="term" value="P:Mo-molybdopterin cofactor biosynthetic process"/>
    <property type="evidence" value="ECO:0007669"/>
    <property type="project" value="UniProtKB-KW"/>
</dbReference>
<evidence type="ECO:0000313" key="9">
    <source>
        <dbReference type="EMBL" id="OBY10913.1"/>
    </source>
</evidence>
<evidence type="ECO:0000256" key="4">
    <source>
        <dbReference type="ARBA" id="ARBA00022741"/>
    </source>
</evidence>
<evidence type="ECO:0000256" key="2">
    <source>
        <dbReference type="ARBA" id="ARBA00022679"/>
    </source>
</evidence>
<protein>
    <recommendedName>
        <fullName evidence="8">MobA-like NTP transferase domain-containing protein</fullName>
    </recommendedName>
</protein>
<dbReference type="GO" id="GO:0005525">
    <property type="term" value="F:GTP binding"/>
    <property type="evidence" value="ECO:0007669"/>
    <property type="project" value="UniProtKB-KW"/>
</dbReference>
<gene>
    <name evidence="9" type="ORF">CP373A1_10490</name>
</gene>
<proteinExistence type="predicted"/>
<dbReference type="eggNOG" id="COG0746">
    <property type="taxonomic scope" value="Bacteria"/>
</dbReference>
<evidence type="ECO:0000256" key="6">
    <source>
        <dbReference type="ARBA" id="ARBA00023134"/>
    </source>
</evidence>
<dbReference type="InterPro" id="IPR013482">
    <property type="entry name" value="Molybde_CF_guanTrfase"/>
</dbReference>
<evidence type="ECO:0000256" key="7">
    <source>
        <dbReference type="ARBA" id="ARBA00023150"/>
    </source>
</evidence>
<dbReference type="GO" id="GO:0046872">
    <property type="term" value="F:metal ion binding"/>
    <property type="evidence" value="ECO:0007669"/>
    <property type="project" value="UniProtKB-KW"/>
</dbReference>
<dbReference type="Pfam" id="PF12804">
    <property type="entry name" value="NTP_transf_3"/>
    <property type="match status" value="1"/>
</dbReference>
<dbReference type="InterPro" id="IPR025877">
    <property type="entry name" value="MobA-like_NTP_Trfase"/>
</dbReference>
<evidence type="ECO:0000259" key="8">
    <source>
        <dbReference type="Pfam" id="PF12804"/>
    </source>
</evidence>
<dbReference type="CDD" id="cd02503">
    <property type="entry name" value="MobA"/>
    <property type="match status" value="1"/>
</dbReference>
<keyword evidence="2" id="KW-0808">Transferase</keyword>
<keyword evidence="6" id="KW-0342">GTP-binding</keyword>
<feature type="domain" description="MobA-like NTP transferase" evidence="8">
    <location>
        <begin position="7"/>
        <end position="148"/>
    </location>
</feature>
<dbReference type="EMBL" id="MAPZ01000019">
    <property type="protein sequence ID" value="OBY10913.1"/>
    <property type="molecule type" value="Genomic_DNA"/>
</dbReference>
<keyword evidence="5" id="KW-0460">Magnesium</keyword>
<keyword evidence="3" id="KW-0479">Metal-binding</keyword>
<dbReference type="Proteomes" id="UP000092714">
    <property type="component" value="Unassembled WGS sequence"/>
</dbReference>
<comment type="caution">
    <text evidence="9">The sequence shown here is derived from an EMBL/GenBank/DDBJ whole genome shotgun (WGS) entry which is preliminary data.</text>
</comment>
<evidence type="ECO:0000256" key="5">
    <source>
        <dbReference type="ARBA" id="ARBA00022842"/>
    </source>
</evidence>
<dbReference type="PANTHER" id="PTHR19136:SF81">
    <property type="entry name" value="MOLYBDENUM COFACTOR GUANYLYLTRANSFERASE"/>
    <property type="match status" value="1"/>
</dbReference>
<keyword evidence="10" id="KW-1185">Reference proteome</keyword>
<sequence length="204" mass="23471">MLIKKTAIILCGGKSSKGYKNKAFLRIGEKNFLDIIIEKISNFDEIIISCSNKKIFSNYSGISKIVEDDIQDIGPISGMYKSLNESRNSKVLMLSSDMPLVREEYIKKLGIYEFDEDALITFTNGSSQPLCGVYDKKVNNIIRSLIENKNYSVKELLKYISVRYIFPKESTFFRDVNNLEDYIDICSKSMQMKEIRNNSCFIVR</sequence>
<evidence type="ECO:0000256" key="1">
    <source>
        <dbReference type="ARBA" id="ARBA00022490"/>
    </source>
</evidence>
<organism evidence="9 10">
    <name type="scientific">Clostridium paraputrificum</name>
    <dbReference type="NCBI Taxonomy" id="29363"/>
    <lineage>
        <taxon>Bacteria</taxon>
        <taxon>Bacillati</taxon>
        <taxon>Bacillota</taxon>
        <taxon>Clostridia</taxon>
        <taxon>Eubacteriales</taxon>
        <taxon>Clostridiaceae</taxon>
        <taxon>Clostridium</taxon>
    </lineage>
</organism>
<keyword evidence="4" id="KW-0547">Nucleotide-binding</keyword>
<accession>A0A1B8RQ18</accession>
<dbReference type="AlphaFoldDB" id="A0A1B8RQ18"/>
<dbReference type="SUPFAM" id="SSF53448">
    <property type="entry name" value="Nucleotide-diphospho-sugar transferases"/>
    <property type="match status" value="1"/>
</dbReference>
<dbReference type="InterPro" id="IPR029044">
    <property type="entry name" value="Nucleotide-diphossugar_trans"/>
</dbReference>
<dbReference type="GO" id="GO:0016779">
    <property type="term" value="F:nucleotidyltransferase activity"/>
    <property type="evidence" value="ECO:0007669"/>
    <property type="project" value="UniProtKB-ARBA"/>
</dbReference>
<keyword evidence="7" id="KW-0501">Molybdenum cofactor biosynthesis</keyword>
<name>A0A1B8RQ18_9CLOT</name>
<dbReference type="RefSeq" id="WP_065254574.1">
    <property type="nucleotide sequence ID" value="NZ_CAXSZC010000004.1"/>
</dbReference>
<evidence type="ECO:0000313" key="10">
    <source>
        <dbReference type="Proteomes" id="UP000092714"/>
    </source>
</evidence>
<keyword evidence="1" id="KW-0963">Cytoplasm</keyword>
<evidence type="ECO:0000256" key="3">
    <source>
        <dbReference type="ARBA" id="ARBA00022723"/>
    </source>
</evidence>
<dbReference type="PANTHER" id="PTHR19136">
    <property type="entry name" value="MOLYBDENUM COFACTOR GUANYLYLTRANSFERASE"/>
    <property type="match status" value="1"/>
</dbReference>
<dbReference type="Gene3D" id="3.90.550.10">
    <property type="entry name" value="Spore Coat Polysaccharide Biosynthesis Protein SpsA, Chain A"/>
    <property type="match status" value="1"/>
</dbReference>
<reference evidence="9 10" key="1">
    <citation type="submission" date="2016-06" db="EMBL/GenBank/DDBJ databases">
        <authorList>
            <person name="Kjaerup R.B."/>
            <person name="Dalgaard T.S."/>
            <person name="Juul-Madsen H.R."/>
        </authorList>
    </citation>
    <scope>NUCLEOTIDE SEQUENCE [LARGE SCALE GENOMIC DNA]</scope>
    <source>
        <strain evidence="9 10">373-A1</strain>
    </source>
</reference>